<evidence type="ECO:0000256" key="1">
    <source>
        <dbReference type="SAM" id="SignalP"/>
    </source>
</evidence>
<dbReference type="AlphaFoldDB" id="A0A9W6FZ25"/>
<evidence type="ECO:0000259" key="2">
    <source>
        <dbReference type="Pfam" id="PF17680"/>
    </source>
</evidence>
<dbReference type="EMBL" id="BSDS01000001">
    <property type="protein sequence ID" value="GLI37403.1"/>
    <property type="molecule type" value="Genomic_DNA"/>
</dbReference>
<dbReference type="Proteomes" id="UP001144352">
    <property type="component" value="Unassembled WGS sequence"/>
</dbReference>
<dbReference type="PROSITE" id="PS51257">
    <property type="entry name" value="PROKAR_LIPOPROTEIN"/>
    <property type="match status" value="1"/>
</dbReference>
<evidence type="ECO:0000313" key="4">
    <source>
        <dbReference type="Proteomes" id="UP001144352"/>
    </source>
</evidence>
<name>A0A9W6FZ25_9BACT</name>
<feature type="chain" id="PRO_5040770707" description="FlgO domain-containing protein" evidence="1">
    <location>
        <begin position="23"/>
        <end position="188"/>
    </location>
</feature>
<gene>
    <name evidence="3" type="ORF">GHYDROH2_09040</name>
</gene>
<protein>
    <recommendedName>
        <fullName evidence="2">FlgO domain-containing protein</fullName>
    </recommendedName>
</protein>
<evidence type="ECO:0000313" key="3">
    <source>
        <dbReference type="EMBL" id="GLI37403.1"/>
    </source>
</evidence>
<dbReference type="InterPro" id="IPR014549">
    <property type="entry name" value="FlgO"/>
</dbReference>
<reference evidence="3" key="1">
    <citation type="submission" date="2022-12" db="EMBL/GenBank/DDBJ databases">
        <title>Reference genome sequencing for broad-spectrum identification of bacterial and archaeal isolates by mass spectrometry.</title>
        <authorList>
            <person name="Sekiguchi Y."/>
            <person name="Tourlousse D.M."/>
        </authorList>
    </citation>
    <scope>NUCLEOTIDE SEQUENCE</scope>
    <source>
        <strain evidence="3">H2</strain>
    </source>
</reference>
<feature type="signal peptide" evidence="1">
    <location>
        <begin position="1"/>
        <end position="22"/>
    </location>
</feature>
<dbReference type="InterPro" id="IPR041215">
    <property type="entry name" value="FlgO_dom"/>
</dbReference>
<dbReference type="PIRSF" id="PIRSF028688">
    <property type="entry name" value="UCP_imp_028688"/>
    <property type="match status" value="1"/>
</dbReference>
<dbReference type="Pfam" id="PF17680">
    <property type="entry name" value="FlgO"/>
    <property type="match status" value="1"/>
</dbReference>
<dbReference type="RefSeq" id="WP_214186936.1">
    <property type="nucleotide sequence ID" value="NZ_BSDS01000001.1"/>
</dbReference>
<feature type="domain" description="FlgO" evidence="2">
    <location>
        <begin position="47"/>
        <end position="176"/>
    </location>
</feature>
<comment type="caution">
    <text evidence="3">The sequence shown here is derived from an EMBL/GenBank/DDBJ whole genome shotgun (WGS) entry which is preliminary data.</text>
</comment>
<keyword evidence="4" id="KW-1185">Reference proteome</keyword>
<accession>A0A9W6FZ25</accession>
<keyword evidence="1" id="KW-0732">Signal</keyword>
<organism evidence="3 4">
    <name type="scientific">Geobacter hydrogenophilus</name>
    <dbReference type="NCBI Taxonomy" id="40983"/>
    <lineage>
        <taxon>Bacteria</taxon>
        <taxon>Pseudomonadati</taxon>
        <taxon>Thermodesulfobacteriota</taxon>
        <taxon>Desulfuromonadia</taxon>
        <taxon>Geobacterales</taxon>
        <taxon>Geobacteraceae</taxon>
        <taxon>Geobacter</taxon>
    </lineage>
</organism>
<proteinExistence type="predicted"/>
<sequence length="188" mass="20326">MRKVTILLILICSGLLTMAGCASNKNNILDSQSANVLPDSDIVKSAYTIADGLLSQLKANIHKDSAIIVTSFVNIDNLKESSTTGRMLAEHVASRLSQRGYKIIEMRLRTSSVFMEEGKGEFLLSRDLQEVSKNQNAAAVVVGTYGAFANGELSVSARIVSPSDSVIISSCDYVLAKIDKPKERVSAW</sequence>